<keyword evidence="1" id="KW-0732">Signal</keyword>
<dbReference type="PRINTS" id="PR00633">
    <property type="entry name" value="RCCNDNSATION"/>
</dbReference>
<reference evidence="2 3" key="1">
    <citation type="submission" date="2020-08" db="EMBL/GenBank/DDBJ databases">
        <title>Functional genomics of gut bacteria from endangered species of beetles.</title>
        <authorList>
            <person name="Carlos-Shanley C."/>
        </authorList>
    </citation>
    <scope>NUCLEOTIDE SEQUENCE [LARGE SCALE GENOMIC DNA]</scope>
    <source>
        <strain evidence="2 3">S00198</strain>
    </source>
</reference>
<dbReference type="GO" id="GO:0005737">
    <property type="term" value="C:cytoplasm"/>
    <property type="evidence" value="ECO:0007669"/>
    <property type="project" value="TreeGrafter"/>
</dbReference>
<dbReference type="PROSITE" id="PS50012">
    <property type="entry name" value="RCC1_3"/>
    <property type="match status" value="3"/>
</dbReference>
<feature type="chain" id="PRO_5031096541" evidence="1">
    <location>
        <begin position="31"/>
        <end position="891"/>
    </location>
</feature>
<keyword evidence="3" id="KW-1185">Reference proteome</keyword>
<dbReference type="InterPro" id="IPR009091">
    <property type="entry name" value="RCC1/BLIP-II"/>
</dbReference>
<evidence type="ECO:0000256" key="1">
    <source>
        <dbReference type="SAM" id="SignalP"/>
    </source>
</evidence>
<dbReference type="PROSITE" id="PS00626">
    <property type="entry name" value="RCC1_2"/>
    <property type="match status" value="1"/>
</dbReference>
<dbReference type="AlphaFoldDB" id="A0A7X0PBT4"/>
<dbReference type="Proteomes" id="UP000575083">
    <property type="component" value="Unassembled WGS sequence"/>
</dbReference>
<dbReference type="PANTHER" id="PTHR45982:SF1">
    <property type="entry name" value="REGULATOR OF CHROMOSOME CONDENSATION"/>
    <property type="match status" value="1"/>
</dbReference>
<dbReference type="RefSeq" id="WP_184856395.1">
    <property type="nucleotide sequence ID" value="NZ_JACHLK010000002.1"/>
</dbReference>
<evidence type="ECO:0000313" key="2">
    <source>
        <dbReference type="EMBL" id="MBB6558995.1"/>
    </source>
</evidence>
<protein>
    <submittedName>
        <fullName evidence="2">Alpha-tubulin suppressor-like RCC1 family protein</fullName>
    </submittedName>
</protein>
<evidence type="ECO:0000313" key="3">
    <source>
        <dbReference type="Proteomes" id="UP000575083"/>
    </source>
</evidence>
<accession>A0A7X0PBT4</accession>
<sequence>MTTPPPWRRAAGWLLPALLAGLGPSGAALAQTIATGARHGMALQADGSVLAWGDNRLAQLGQGKTVYASTAIEIPLPAKAAAVRTSRTSALVLDEEGNVWSWGTNARGQLGDGTRADRATPQVVFRGAVHIANGGDSAPSFVIDKDGQPWWWGPLPSGVDAAVPERAAQVPARLVRIEHQLRATVALDEQGVVWTWGEDAACADSSAAASAPRAMRGVPPIVDFIFEAQGPINYQSPAIPARGPVARVTARDADGRLWVWGTDPLRIPDGLPSPGFTYCPAERWAQGYDPFAIRDSIHPDMEKAGVKLYKVVHGGAGSLGWTAQGDLWRWRYVPTVEIPGGPHMAVERVATGVVDASGHNTSLRGVLPVLMYITRDGKLHAMGSNTSLHLAVAADAAGGAESVASPRKLSLPAAALSVHASEAGSHALLADGRIFRWGLGAVQYDGQASFLGRSFVQTPTHIPLGAPIKRLAAAQGQWLAVDADGKVWSSGGWGTDPVPHGRPAVVGGSTGLPLARSVSVGGNGHGAILGVDGSVWTIGGSREIFPPFQGSDVHASLVASSVPSKVGGLPHTITQVATADGSYGAAYALDASGTVWFWGAQPLYGIAGQDSAALNRGTWLVRTPIVLPLPHKAVSIHAGDFNVCAVLQDGSAQCYGKLFNEHRGRRLQLHAPIQEISMGVDEDRADTTATARRGGTVHLRLADGTVWAMGLGRQGQLGSGAYASSAEPIPVVNEAGTGDLDLAPAVPNVAAAVNRPPFRVKTQLAGNLRSLSLTGEVFGSAGTPPDAHVYALASAGPLGPGVWMQLDAQGAWSPLRWPVPAVASNAQLGSEAEALPLSLRPQQLQQGSDITGLRLYIGYGRDVDEMLAARRFREVLELGPDASGMVLPSDF</sequence>
<dbReference type="PANTHER" id="PTHR45982">
    <property type="entry name" value="REGULATOR OF CHROMOSOME CONDENSATION"/>
    <property type="match status" value="1"/>
</dbReference>
<dbReference type="GO" id="GO:0005085">
    <property type="term" value="F:guanyl-nucleotide exchange factor activity"/>
    <property type="evidence" value="ECO:0007669"/>
    <property type="project" value="TreeGrafter"/>
</dbReference>
<comment type="caution">
    <text evidence="2">The sequence shown here is derived from an EMBL/GenBank/DDBJ whole genome shotgun (WGS) entry which is preliminary data.</text>
</comment>
<organism evidence="2 3">
    <name type="scientific">Acidovorax soli</name>
    <dbReference type="NCBI Taxonomy" id="592050"/>
    <lineage>
        <taxon>Bacteria</taxon>
        <taxon>Pseudomonadati</taxon>
        <taxon>Pseudomonadota</taxon>
        <taxon>Betaproteobacteria</taxon>
        <taxon>Burkholderiales</taxon>
        <taxon>Comamonadaceae</taxon>
        <taxon>Acidovorax</taxon>
    </lineage>
</organism>
<gene>
    <name evidence="2" type="ORF">HNP48_001659</name>
</gene>
<name>A0A7X0PBT4_9BURK</name>
<dbReference type="Gene3D" id="2.130.10.30">
    <property type="entry name" value="Regulator of chromosome condensation 1/beta-lactamase-inhibitor protein II"/>
    <property type="match status" value="3"/>
</dbReference>
<dbReference type="SUPFAM" id="SSF50985">
    <property type="entry name" value="RCC1/BLIP-II"/>
    <property type="match status" value="2"/>
</dbReference>
<feature type="signal peptide" evidence="1">
    <location>
        <begin position="1"/>
        <end position="30"/>
    </location>
</feature>
<dbReference type="EMBL" id="JACHLK010000002">
    <property type="protein sequence ID" value="MBB6558995.1"/>
    <property type="molecule type" value="Genomic_DNA"/>
</dbReference>
<proteinExistence type="predicted"/>
<dbReference type="InterPro" id="IPR000408">
    <property type="entry name" value="Reg_chr_condens"/>
</dbReference>
<dbReference type="Pfam" id="PF00415">
    <property type="entry name" value="RCC1"/>
    <property type="match status" value="1"/>
</dbReference>
<dbReference type="InterPro" id="IPR051553">
    <property type="entry name" value="Ran_GTPase-activating"/>
</dbReference>